<evidence type="ECO:0008006" key="3">
    <source>
        <dbReference type="Google" id="ProtNLM"/>
    </source>
</evidence>
<evidence type="ECO:0000313" key="2">
    <source>
        <dbReference type="Proteomes" id="UP001458880"/>
    </source>
</evidence>
<proteinExistence type="predicted"/>
<dbReference type="Proteomes" id="UP001458880">
    <property type="component" value="Unassembled WGS sequence"/>
</dbReference>
<sequence length="164" mass="19335">MVAKNDIEAVTTTIIITSGDVMLEVLTRARRNDTVMRNMPSYEAQINKANLAEQEKPSFTKHKRYVSEENPGVAEILDHLKQKLAAMAKRLRRYRESHLRKHQNTEFATNQKNFYKNLKKTPSDGKENDAMPKKEELLQFWTGIWNTPTNHRITKWYQDEKREM</sequence>
<reference evidence="1 2" key="1">
    <citation type="journal article" date="2024" name="BMC Genomics">
        <title>De novo assembly and annotation of Popillia japonica's genome with initial clues to its potential as an invasive pest.</title>
        <authorList>
            <person name="Cucini C."/>
            <person name="Boschi S."/>
            <person name="Funari R."/>
            <person name="Cardaioli E."/>
            <person name="Iannotti N."/>
            <person name="Marturano G."/>
            <person name="Paoli F."/>
            <person name="Bruttini M."/>
            <person name="Carapelli A."/>
            <person name="Frati F."/>
            <person name="Nardi F."/>
        </authorList>
    </citation>
    <scope>NUCLEOTIDE SEQUENCE [LARGE SCALE GENOMIC DNA]</scope>
    <source>
        <strain evidence="1">DMR45628</strain>
    </source>
</reference>
<comment type="caution">
    <text evidence="1">The sequence shown here is derived from an EMBL/GenBank/DDBJ whole genome shotgun (WGS) entry which is preliminary data.</text>
</comment>
<accession>A0AAW1LZA7</accession>
<dbReference type="EMBL" id="JASPKY010000078">
    <property type="protein sequence ID" value="KAK9739121.1"/>
    <property type="molecule type" value="Genomic_DNA"/>
</dbReference>
<gene>
    <name evidence="1" type="ORF">QE152_g9214</name>
</gene>
<organism evidence="1 2">
    <name type="scientific">Popillia japonica</name>
    <name type="common">Japanese beetle</name>
    <dbReference type="NCBI Taxonomy" id="7064"/>
    <lineage>
        <taxon>Eukaryota</taxon>
        <taxon>Metazoa</taxon>
        <taxon>Ecdysozoa</taxon>
        <taxon>Arthropoda</taxon>
        <taxon>Hexapoda</taxon>
        <taxon>Insecta</taxon>
        <taxon>Pterygota</taxon>
        <taxon>Neoptera</taxon>
        <taxon>Endopterygota</taxon>
        <taxon>Coleoptera</taxon>
        <taxon>Polyphaga</taxon>
        <taxon>Scarabaeiformia</taxon>
        <taxon>Scarabaeidae</taxon>
        <taxon>Rutelinae</taxon>
        <taxon>Popillia</taxon>
    </lineage>
</organism>
<name>A0AAW1LZA7_POPJA</name>
<feature type="non-terminal residue" evidence="1">
    <location>
        <position position="164"/>
    </location>
</feature>
<dbReference type="AlphaFoldDB" id="A0AAW1LZA7"/>
<evidence type="ECO:0000313" key="1">
    <source>
        <dbReference type="EMBL" id="KAK9739121.1"/>
    </source>
</evidence>
<keyword evidence="2" id="KW-1185">Reference proteome</keyword>
<protein>
    <recommendedName>
        <fullName evidence="3">Reverse transcriptase domain-containing protein</fullName>
    </recommendedName>
</protein>